<gene>
    <name evidence="5" type="primary">tssL</name>
    <name evidence="5" type="ORF">FNA46_05125</name>
</gene>
<dbReference type="Gene3D" id="3.30.1330.60">
    <property type="entry name" value="OmpA-like domain"/>
    <property type="match status" value="1"/>
</dbReference>
<dbReference type="InterPro" id="IPR006665">
    <property type="entry name" value="OmpA-like"/>
</dbReference>
<dbReference type="InterPro" id="IPR017732">
    <property type="entry name" value="T4/T6SS_DotU"/>
</dbReference>
<dbReference type="InterPro" id="IPR036737">
    <property type="entry name" value="OmpA-like_sf"/>
</dbReference>
<dbReference type="AlphaFoldDB" id="A0A549TFN1"/>
<reference evidence="5 6" key="1">
    <citation type="submission" date="2019-07" db="EMBL/GenBank/DDBJ databases">
        <title>Ln-dependent methylotrophs.</title>
        <authorList>
            <person name="Tani A."/>
        </authorList>
    </citation>
    <scope>NUCLEOTIDE SEQUENCE [LARGE SCALE GENOMIC DNA]</scope>
    <source>
        <strain evidence="5 6">SM12</strain>
    </source>
</reference>
<comment type="caution">
    <text evidence="5">The sequence shown here is derived from an EMBL/GenBank/DDBJ whole genome shotgun (WGS) entry which is preliminary data.</text>
</comment>
<dbReference type="NCBIfam" id="TIGR03349">
    <property type="entry name" value="IV_VI_DotU"/>
    <property type="match status" value="1"/>
</dbReference>
<feature type="transmembrane region" description="Helical" evidence="3">
    <location>
        <begin position="257"/>
        <end position="277"/>
    </location>
</feature>
<evidence type="ECO:0000256" key="2">
    <source>
        <dbReference type="SAM" id="MobiDB-lite"/>
    </source>
</evidence>
<dbReference type="Pfam" id="PF00691">
    <property type="entry name" value="OmpA"/>
    <property type="match status" value="1"/>
</dbReference>
<dbReference type="PROSITE" id="PS51123">
    <property type="entry name" value="OMPA_2"/>
    <property type="match status" value="1"/>
</dbReference>
<feature type="compositionally biased region" description="Polar residues" evidence="2">
    <location>
        <begin position="499"/>
        <end position="514"/>
    </location>
</feature>
<feature type="domain" description="OmpA-like" evidence="4">
    <location>
        <begin position="365"/>
        <end position="484"/>
    </location>
</feature>
<dbReference type="CDD" id="cd07185">
    <property type="entry name" value="OmpA_C-like"/>
    <property type="match status" value="1"/>
</dbReference>
<dbReference type="Pfam" id="PF09850">
    <property type="entry name" value="DotU"/>
    <property type="match status" value="1"/>
</dbReference>
<evidence type="ECO:0000313" key="5">
    <source>
        <dbReference type="EMBL" id="TRL41319.1"/>
    </source>
</evidence>
<protein>
    <submittedName>
        <fullName evidence="5">Type VI secretion system protein TssL</fullName>
    </submittedName>
</protein>
<dbReference type="NCBIfam" id="NF038228">
    <property type="entry name" value="IcmH_DotU_IVB"/>
    <property type="match status" value="1"/>
</dbReference>
<dbReference type="EMBL" id="VJMG01000010">
    <property type="protein sequence ID" value="TRL41319.1"/>
    <property type="molecule type" value="Genomic_DNA"/>
</dbReference>
<sequence>MSNDSGSSWQNLPTIVELNEKGVNRRQSSARMADFLDDIIGAPAAGDTRPVQPSEAGGWSTERLVADFTLGGEEVPTLVRSAAPLLNLSHTIRHTNEQPDIAELRRVAVDAVNRYERDLAGARIAPDRARAAHYIVCATLDDVVLSKPWGVAAGWARSGLVSTFHMDVTGGERVFDLLDHFHQSPGASRDILLLIYLCLSLAFEGRMRVSPRGNLELGRVRDSLYKTLLGQYGIFERELSPHWKGVSARHRPLKTVTALWTLLSILALLFGLGYLFFTFSLNSVSDGTLGRLASLPPTGAVSVAMTTPPAPRPVPEKPAEPAPQVAVAPIAPKVEAPPKPTPLENFRAFLQPEVEKNLVTLADVNGRLRIRINNSGLFEVGSAEVSDNFRGLLERIGGALSAEQFRAVVVGYTDNTPIRTVQFPSNWHLSEARAKAVGEILAAYTGPEAILTEGRADSDPIAPNTTAEGREVNRRTEILVLTNPQQRLNEAGLTAPAVRTQTEPASQQRPGDAQ</sequence>
<feature type="region of interest" description="Disordered" evidence="2">
    <location>
        <begin position="483"/>
        <end position="514"/>
    </location>
</feature>
<dbReference type="Gene3D" id="1.25.40.590">
    <property type="entry name" value="Type IV / VI secretion system, DotU"/>
    <property type="match status" value="1"/>
</dbReference>
<dbReference type="InterPro" id="IPR017733">
    <property type="entry name" value="OmpA-like_dom_proteobacteria"/>
</dbReference>
<proteinExistence type="predicted"/>
<evidence type="ECO:0000313" key="6">
    <source>
        <dbReference type="Proteomes" id="UP000316801"/>
    </source>
</evidence>
<dbReference type="Proteomes" id="UP000316801">
    <property type="component" value="Unassembled WGS sequence"/>
</dbReference>
<accession>A0A549TFN1</accession>
<dbReference type="SUPFAM" id="SSF103088">
    <property type="entry name" value="OmpA-like"/>
    <property type="match status" value="1"/>
</dbReference>
<dbReference type="InterPro" id="IPR038522">
    <property type="entry name" value="T4/T6SS_DotU_sf"/>
</dbReference>
<keyword evidence="1 3" id="KW-0472">Membrane</keyword>
<keyword evidence="6" id="KW-1185">Reference proteome</keyword>
<keyword evidence="3" id="KW-0812">Transmembrane</keyword>
<evidence type="ECO:0000256" key="3">
    <source>
        <dbReference type="SAM" id="Phobius"/>
    </source>
</evidence>
<dbReference type="NCBIfam" id="TIGR03350">
    <property type="entry name" value="type_VI_ompA"/>
    <property type="match status" value="1"/>
</dbReference>
<dbReference type="PANTHER" id="PTHR38033:SF1">
    <property type="entry name" value="DOTU FAMILY TYPE IV_VI SECRETION SYSTEM PROTEIN"/>
    <property type="match status" value="1"/>
</dbReference>
<organism evidence="5 6">
    <name type="scientific">Rhizobium straminoryzae</name>
    <dbReference type="NCBI Taxonomy" id="1387186"/>
    <lineage>
        <taxon>Bacteria</taxon>
        <taxon>Pseudomonadati</taxon>
        <taxon>Pseudomonadota</taxon>
        <taxon>Alphaproteobacteria</taxon>
        <taxon>Hyphomicrobiales</taxon>
        <taxon>Rhizobiaceae</taxon>
        <taxon>Rhizobium/Agrobacterium group</taxon>
        <taxon>Rhizobium</taxon>
    </lineage>
</organism>
<keyword evidence="3" id="KW-1133">Transmembrane helix</keyword>
<evidence type="ECO:0000256" key="1">
    <source>
        <dbReference type="PROSITE-ProRule" id="PRU00473"/>
    </source>
</evidence>
<dbReference type="RefSeq" id="WP_142881260.1">
    <property type="nucleotide sequence ID" value="NZ_VJMG01000010.1"/>
</dbReference>
<dbReference type="PANTHER" id="PTHR38033">
    <property type="entry name" value="MEMBRANE PROTEIN-RELATED"/>
    <property type="match status" value="1"/>
</dbReference>
<dbReference type="GO" id="GO:0016020">
    <property type="term" value="C:membrane"/>
    <property type="evidence" value="ECO:0007669"/>
    <property type="project" value="UniProtKB-UniRule"/>
</dbReference>
<evidence type="ECO:0000259" key="4">
    <source>
        <dbReference type="PROSITE" id="PS51123"/>
    </source>
</evidence>
<name>A0A549TFN1_9HYPH</name>